<evidence type="ECO:0000313" key="6">
    <source>
        <dbReference type="EMBL" id="GAN32571.1"/>
    </source>
</evidence>
<dbReference type="SUPFAM" id="SSF47648">
    <property type="entry name" value="Nucleoside phosphorylase/phosphoribosyltransferase N-terminal domain"/>
    <property type="match status" value="1"/>
</dbReference>
<feature type="binding site" evidence="3">
    <location>
        <begin position="116"/>
        <end position="117"/>
    </location>
    <ligand>
        <name>5-phospho-alpha-D-ribose 1-diphosphate</name>
        <dbReference type="ChEBI" id="CHEBI:58017"/>
    </ligand>
</feature>
<dbReference type="InterPro" id="IPR000312">
    <property type="entry name" value="Glycosyl_Trfase_fam3"/>
</dbReference>
<sequence>MSYGIVIRQKFQKIIIIYITFYVKEKLSFNTPMPIKEAISKLVNKQNLSTEESLTAMTQIMEGNATDAQIASFITALRMKGETVEEITGCTIAMRKKVVKIKVGDNTVVDTCGTGGDAKNTFNISTAAAFVVAGAGLKVAKHGNKASSGQCGSADVLKRLGVNIEADVKVVEKCIEVANIGFLYAPLLHQAMKYATGPRKEIGIRTIFNIIGPLANPAGATHRILGVYSEHMTLIMTEALKMLGDQHAFVVHGLDGLDEITTTDKTKVCELTGNTIKSYYLNPEDFGIKKSKLSDLTVNTPDESAMAIREVLDGIRSPKRDVVLLNAAAAIIAGGLAEDFKEGLVIAAQSIDTGNAKSALKKLMEISWQSP</sequence>
<comment type="cofactor">
    <cofactor evidence="3">
        <name>Mg(2+)</name>
        <dbReference type="ChEBI" id="CHEBI:18420"/>
    </cofactor>
    <text evidence="3">Binds 2 magnesium ions per monomer.</text>
</comment>
<dbReference type="EC" id="2.4.2.18" evidence="3"/>
<comment type="caution">
    <text evidence="6">The sequence shown here is derived from an EMBL/GenBank/DDBJ whole genome shotgun (WGS) entry which is preliminary data.</text>
</comment>
<dbReference type="InterPro" id="IPR035902">
    <property type="entry name" value="Nuc_phospho_transferase"/>
</dbReference>
<feature type="binding site" evidence="3">
    <location>
        <position position="259"/>
    </location>
    <ligand>
        <name>Mg(2+)</name>
        <dbReference type="ChEBI" id="CHEBI:18420"/>
        <label>1</label>
    </ligand>
</feature>
<dbReference type="PANTHER" id="PTHR43285">
    <property type="entry name" value="ANTHRANILATE PHOSPHORIBOSYLTRANSFERASE"/>
    <property type="match status" value="1"/>
</dbReference>
<comment type="subunit">
    <text evidence="3">Homodimer.</text>
</comment>
<dbReference type="Proteomes" id="UP000032309">
    <property type="component" value="Unassembled WGS sequence"/>
</dbReference>
<evidence type="ECO:0000256" key="3">
    <source>
        <dbReference type="HAMAP-Rule" id="MF_00211"/>
    </source>
</evidence>
<name>A0ABQ0JV41_9BACT</name>
<dbReference type="SUPFAM" id="SSF52418">
    <property type="entry name" value="Nucleoside phosphorylase/phosphoribosyltransferase catalytic domain"/>
    <property type="match status" value="1"/>
</dbReference>
<evidence type="ECO:0000256" key="2">
    <source>
        <dbReference type="ARBA" id="ARBA00022679"/>
    </source>
</evidence>
<keyword evidence="3" id="KW-0822">Tryptophan biosynthesis</keyword>
<feature type="binding site" evidence="3">
    <location>
        <position position="153"/>
    </location>
    <ligand>
        <name>5-phospho-alpha-D-ribose 1-diphosphate</name>
        <dbReference type="ChEBI" id="CHEBI:58017"/>
    </ligand>
</feature>
<keyword evidence="3" id="KW-0028">Amino-acid biosynthesis</keyword>
<keyword evidence="3" id="KW-0057">Aromatic amino acid biosynthesis</keyword>
<evidence type="ECO:0000259" key="4">
    <source>
        <dbReference type="Pfam" id="PF00591"/>
    </source>
</evidence>
<evidence type="ECO:0000256" key="1">
    <source>
        <dbReference type="ARBA" id="ARBA00022676"/>
    </source>
</evidence>
<dbReference type="GO" id="GO:0016757">
    <property type="term" value="F:glycosyltransferase activity"/>
    <property type="evidence" value="ECO:0007669"/>
    <property type="project" value="UniProtKB-KW"/>
</dbReference>
<feature type="binding site" evidence="3">
    <location>
        <position position="259"/>
    </location>
    <ligand>
        <name>Mg(2+)</name>
        <dbReference type="ChEBI" id="CHEBI:18420"/>
        <label>2</label>
    </ligand>
</feature>
<organism evidence="6 7">
    <name type="scientific">Candidatus Brocadia sinica JPN1</name>
    <dbReference type="NCBI Taxonomy" id="1197129"/>
    <lineage>
        <taxon>Bacteria</taxon>
        <taxon>Pseudomonadati</taxon>
        <taxon>Planctomycetota</taxon>
        <taxon>Candidatus Brocadiia</taxon>
        <taxon>Candidatus Brocadiales</taxon>
        <taxon>Candidatus Brocadiaceae</taxon>
        <taxon>Candidatus Brocadia</taxon>
    </lineage>
</organism>
<comment type="catalytic activity">
    <reaction evidence="3">
        <text>N-(5-phospho-beta-D-ribosyl)anthranilate + diphosphate = 5-phospho-alpha-D-ribose 1-diphosphate + anthranilate</text>
        <dbReference type="Rhea" id="RHEA:11768"/>
        <dbReference type="ChEBI" id="CHEBI:16567"/>
        <dbReference type="ChEBI" id="CHEBI:18277"/>
        <dbReference type="ChEBI" id="CHEBI:33019"/>
        <dbReference type="ChEBI" id="CHEBI:58017"/>
        <dbReference type="EC" id="2.4.2.18"/>
    </reaction>
</comment>
<proteinExistence type="inferred from homology"/>
<feature type="binding site" evidence="3">
    <location>
        <position position="125"/>
    </location>
    <ligand>
        <name>Mg(2+)</name>
        <dbReference type="ChEBI" id="CHEBI:18420"/>
        <label>1</label>
    </ligand>
</feature>
<dbReference type="Pfam" id="PF02885">
    <property type="entry name" value="Glycos_trans_3N"/>
    <property type="match status" value="1"/>
</dbReference>
<dbReference type="Pfam" id="PF00591">
    <property type="entry name" value="Glycos_transf_3"/>
    <property type="match status" value="1"/>
</dbReference>
<dbReference type="InterPro" id="IPR017459">
    <property type="entry name" value="Glycosyl_Trfase_fam3_N_dom"/>
</dbReference>
<reference evidence="7" key="1">
    <citation type="journal article" date="2015" name="Genome Announc.">
        <title>Draft Genome Sequence of an Anaerobic Ammonium-Oxidizing Bacterium, "Candidatus Brocadia sinica".</title>
        <authorList>
            <person name="Oshiki M."/>
            <person name="Shinyako-Hata K."/>
            <person name="Satoh H."/>
            <person name="Okabe S."/>
        </authorList>
    </citation>
    <scope>NUCLEOTIDE SEQUENCE [LARGE SCALE GENOMIC DNA]</scope>
    <source>
        <strain evidence="7">JPN1</strain>
    </source>
</reference>
<dbReference type="PANTHER" id="PTHR43285:SF2">
    <property type="entry name" value="ANTHRANILATE PHOSPHORIBOSYLTRANSFERASE"/>
    <property type="match status" value="1"/>
</dbReference>
<keyword evidence="3" id="KW-0460">Magnesium</keyword>
<comment type="caution">
    <text evidence="3">Lacks conserved residue(s) required for the propagation of feature annotation.</text>
</comment>
<dbReference type="Gene3D" id="1.20.970.10">
    <property type="entry name" value="Transferase, Pyrimidine Nucleoside Phosphorylase, Chain C"/>
    <property type="match status" value="1"/>
</dbReference>
<protein>
    <recommendedName>
        <fullName evidence="3">Anthranilate phosphoribosyltransferase</fullName>
        <ecNumber evidence="3">2.4.2.18</ecNumber>
    </recommendedName>
</protein>
<feature type="binding site" evidence="3">
    <location>
        <position position="121"/>
    </location>
    <ligand>
        <name>5-phospho-alpha-D-ribose 1-diphosphate</name>
        <dbReference type="ChEBI" id="CHEBI:58017"/>
    </ligand>
</feature>
<feature type="binding site" evidence="3">
    <location>
        <position position="258"/>
    </location>
    <ligand>
        <name>Mg(2+)</name>
        <dbReference type="ChEBI" id="CHEBI:18420"/>
        <label>2</label>
    </ligand>
</feature>
<keyword evidence="3" id="KW-0479">Metal-binding</keyword>
<dbReference type="InterPro" id="IPR036320">
    <property type="entry name" value="Glycosyl_Trfase_fam3_N_dom_sf"/>
</dbReference>
<dbReference type="HAMAP" id="MF_00211">
    <property type="entry name" value="TrpD"/>
    <property type="match status" value="1"/>
</dbReference>
<comment type="similarity">
    <text evidence="3">Belongs to the anthranilate phosphoribosyltransferase family.</text>
</comment>
<feature type="binding site" evidence="3">
    <location>
        <position position="199"/>
    </location>
    <ligand>
        <name>anthranilate</name>
        <dbReference type="ChEBI" id="CHEBI:16567"/>
        <label>2</label>
    </ligand>
</feature>
<keyword evidence="2 3" id="KW-0808">Transferase</keyword>
<feature type="domain" description="Glycosyl transferase family 3" evidence="4">
    <location>
        <begin position="107"/>
        <end position="356"/>
    </location>
</feature>
<comment type="pathway">
    <text evidence="3">Amino-acid biosynthesis; L-tryptophan biosynthesis; L-tryptophan from chorismate: step 2/5.</text>
</comment>
<feature type="binding site" evidence="3">
    <location>
        <position position="113"/>
    </location>
    <ligand>
        <name>anthranilate</name>
        <dbReference type="ChEBI" id="CHEBI:16567"/>
        <label>1</label>
    </ligand>
</feature>
<keyword evidence="1 3" id="KW-0328">Glycosyltransferase</keyword>
<feature type="binding site" evidence="3">
    <location>
        <position position="113"/>
    </location>
    <ligand>
        <name>5-phospho-alpha-D-ribose 1-diphosphate</name>
        <dbReference type="ChEBI" id="CHEBI:58017"/>
    </ligand>
</feature>
<dbReference type="Gene3D" id="3.40.1030.10">
    <property type="entry name" value="Nucleoside phosphorylase/phosphoribosyltransferase catalytic domain"/>
    <property type="match status" value="1"/>
</dbReference>
<dbReference type="InterPro" id="IPR005940">
    <property type="entry name" value="Anthranilate_Pribosyl_Tfrase"/>
</dbReference>
<feature type="binding site" evidence="3">
    <location>
        <begin position="141"/>
        <end position="149"/>
    </location>
    <ligand>
        <name>5-phospho-alpha-D-ribose 1-diphosphate</name>
        <dbReference type="ChEBI" id="CHEBI:58017"/>
    </ligand>
</feature>
<dbReference type="EMBL" id="BAFN01000001">
    <property type="protein sequence ID" value="GAN32571.1"/>
    <property type="molecule type" value="Genomic_DNA"/>
</dbReference>
<keyword evidence="7" id="KW-1185">Reference proteome</keyword>
<evidence type="ECO:0000259" key="5">
    <source>
        <dbReference type="Pfam" id="PF02885"/>
    </source>
</evidence>
<gene>
    <name evidence="3" type="primary">trpD</name>
    <name evidence="6" type="ORF">BROSI_A1086</name>
</gene>
<feature type="binding site" evidence="3">
    <location>
        <position position="144"/>
    </location>
    <ligand>
        <name>anthranilate</name>
        <dbReference type="ChEBI" id="CHEBI:16567"/>
        <label>1</label>
    </ligand>
</feature>
<feature type="domain" description="Glycosyl transferase family 3 N-terminal" evidence="5">
    <location>
        <begin position="36"/>
        <end position="97"/>
    </location>
</feature>
<accession>A0ABQ0JV41</accession>
<evidence type="ECO:0000313" key="7">
    <source>
        <dbReference type="Proteomes" id="UP000032309"/>
    </source>
</evidence>
<feature type="binding site" evidence="3">
    <location>
        <begin position="123"/>
        <end position="126"/>
    </location>
    <ligand>
        <name>5-phospho-alpha-D-ribose 1-diphosphate</name>
        <dbReference type="ChEBI" id="CHEBI:58017"/>
    </ligand>
</feature>
<dbReference type="NCBIfam" id="TIGR01245">
    <property type="entry name" value="trpD"/>
    <property type="match status" value="1"/>
</dbReference>
<comment type="function">
    <text evidence="3">Catalyzes the transfer of the phosphoribosyl group of 5-phosphorylribose-1-pyrophosphate (PRPP) to anthranilate to yield N-(5'-phosphoribosyl)-anthranilate (PRA).</text>
</comment>